<dbReference type="InterPro" id="IPR010292">
    <property type="entry name" value="Uncharacterised_CreA"/>
</dbReference>
<evidence type="ECO:0000313" key="3">
    <source>
        <dbReference type="Proteomes" id="UP001548590"/>
    </source>
</evidence>
<dbReference type="RefSeq" id="WP_345925635.1">
    <property type="nucleotide sequence ID" value="NZ_JBDIVF010000002.1"/>
</dbReference>
<feature type="signal peptide" evidence="1">
    <location>
        <begin position="1"/>
        <end position="21"/>
    </location>
</feature>
<dbReference type="Pfam" id="PF05981">
    <property type="entry name" value="CreA"/>
    <property type="match status" value="1"/>
</dbReference>
<reference evidence="2 3" key="1">
    <citation type="submission" date="2024-07" db="EMBL/GenBank/DDBJ databases">
        <title>Uliginosibacterium paludis KCTC:42655.</title>
        <authorList>
            <person name="Kim M.K."/>
        </authorList>
    </citation>
    <scope>NUCLEOTIDE SEQUENCE [LARGE SCALE GENOMIC DNA]</scope>
    <source>
        <strain evidence="2 3">KCTC 42655</strain>
    </source>
</reference>
<dbReference type="PANTHER" id="PTHR37952">
    <property type="match status" value="1"/>
</dbReference>
<protein>
    <submittedName>
        <fullName evidence="2">CreA family protein</fullName>
    </submittedName>
</protein>
<organism evidence="2 3">
    <name type="scientific">Uliginosibacterium paludis</name>
    <dbReference type="NCBI Taxonomy" id="1615952"/>
    <lineage>
        <taxon>Bacteria</taxon>
        <taxon>Pseudomonadati</taxon>
        <taxon>Pseudomonadota</taxon>
        <taxon>Betaproteobacteria</taxon>
        <taxon>Rhodocyclales</taxon>
        <taxon>Zoogloeaceae</taxon>
        <taxon>Uliginosibacterium</taxon>
    </lineage>
</organism>
<accession>A0ABV2CND6</accession>
<sequence length="157" mass="17005">MIKRILGGLVLLAGLQGVAQAEAVGEVDTTFKLLGPDNKIVVQVFDDPRVGGVSCYLSRAKTGGIKGAVGLAEDTADASVACRQVGEISFREPLRKQEEVFTERSSVFFKRVRVVRMVDSQRNALVYLVYSDRLVDGSPKNSVTAVAVPQSLRIPLR</sequence>
<dbReference type="EMBL" id="JBEWLZ010000003">
    <property type="protein sequence ID" value="MET1489353.1"/>
    <property type="molecule type" value="Genomic_DNA"/>
</dbReference>
<feature type="chain" id="PRO_5045217235" evidence="1">
    <location>
        <begin position="22"/>
        <end position="157"/>
    </location>
</feature>
<comment type="caution">
    <text evidence="2">The sequence shown here is derived from an EMBL/GenBank/DDBJ whole genome shotgun (WGS) entry which is preliminary data.</text>
</comment>
<dbReference type="PIRSF" id="PIRSF003174">
    <property type="entry name" value="CreA"/>
    <property type="match status" value="1"/>
</dbReference>
<keyword evidence="1" id="KW-0732">Signal</keyword>
<evidence type="ECO:0000256" key="1">
    <source>
        <dbReference type="SAM" id="SignalP"/>
    </source>
</evidence>
<keyword evidence="3" id="KW-1185">Reference proteome</keyword>
<evidence type="ECO:0000313" key="2">
    <source>
        <dbReference type="EMBL" id="MET1489353.1"/>
    </source>
</evidence>
<dbReference type="Proteomes" id="UP001548590">
    <property type="component" value="Unassembled WGS sequence"/>
</dbReference>
<dbReference type="PANTHER" id="PTHR37952:SF2">
    <property type="entry name" value="PROTEIN CREA"/>
    <property type="match status" value="1"/>
</dbReference>
<name>A0ABV2CND6_9RHOO</name>
<gene>
    <name evidence="2" type="ORF">ABVT11_05910</name>
</gene>
<proteinExistence type="predicted"/>